<keyword evidence="1" id="KW-0560">Oxidoreductase</keyword>
<accession>L8H9V0</accession>
<dbReference type="OMA" id="GDHFKRG"/>
<reference evidence="4 5" key="1">
    <citation type="journal article" date="2013" name="Genome Biol.">
        <title>Genome of Acanthamoeba castellanii highlights extensive lateral gene transfer and early evolution of tyrosine kinase signaling.</title>
        <authorList>
            <person name="Clarke M."/>
            <person name="Lohan A.J."/>
            <person name="Liu B."/>
            <person name="Lagkouvardos I."/>
            <person name="Roy S."/>
            <person name="Zafar N."/>
            <person name="Bertelli C."/>
            <person name="Schilde C."/>
            <person name="Kianianmomeni A."/>
            <person name="Burglin T.R."/>
            <person name="Frech C."/>
            <person name="Turcotte B."/>
            <person name="Kopec K.O."/>
            <person name="Synnott J.M."/>
            <person name="Choo C."/>
            <person name="Paponov I."/>
            <person name="Finkler A."/>
            <person name="Soon Heng Tan C."/>
            <person name="Hutchins A.P."/>
            <person name="Weinmeier T."/>
            <person name="Rattei T."/>
            <person name="Chu J.S."/>
            <person name="Gimenez G."/>
            <person name="Irimia M."/>
            <person name="Rigden D.J."/>
            <person name="Fitzpatrick D.A."/>
            <person name="Lorenzo-Morales J."/>
            <person name="Bateman A."/>
            <person name="Chiu C.H."/>
            <person name="Tang P."/>
            <person name="Hegemann P."/>
            <person name="Fromm H."/>
            <person name="Raoult D."/>
            <person name="Greub G."/>
            <person name="Miranda-Saavedra D."/>
            <person name="Chen N."/>
            <person name="Nash P."/>
            <person name="Ginger M.L."/>
            <person name="Horn M."/>
            <person name="Schaap P."/>
            <person name="Caler L."/>
            <person name="Loftus B."/>
        </authorList>
    </citation>
    <scope>NUCLEOTIDE SEQUENCE [LARGE SCALE GENOMIC DNA]</scope>
    <source>
        <strain evidence="4 5">Neff</strain>
    </source>
</reference>
<sequence length="410" mass="45094">MEPLTLVALGVAAVVVALLVARRSVSPAPPQTGLLKPSIFKPTPEMKISTKATGRRYLVVGGSGFLGSHIVEALLARGEQHVRIFDQRETPLFKDHPKVEFVLGNILNKDDCKKAVKGIDSVFHTAAVIDYWSRFDFQRPLSYAVNVTGLENVLSASIAGGVKRFVYTSSSNVILGSGESIKNGDESWPYPARPNNHYSETKALAEKAVLAANGKHGILTGAVRPNGIFGPRDNIMAESVYRAGKPEPMLCKGNLQDWVYVENVVHAQLLLEGALSDSPNSPAGKTYCIAGDRPMEYIEFWTKLNRAVGGKDEDIVVLPKPLVWTLAIISESLTWLSFVPPPIARGNLKGQFFKLTPAVLTIAMADIYLNYSRAKRDFGYEPPYTMEEAFEQCSHYYQPELTSQKPKTQQ</sequence>
<dbReference type="PANTHER" id="PTHR10366:SF564">
    <property type="entry name" value="STEROL-4-ALPHA-CARBOXYLATE 3-DEHYDROGENASE, DECARBOXYLATING"/>
    <property type="match status" value="1"/>
</dbReference>
<keyword evidence="4" id="KW-0413">Isomerase</keyword>
<dbReference type="STRING" id="1257118.L8H9V0"/>
<dbReference type="GO" id="GO:0016853">
    <property type="term" value="F:isomerase activity"/>
    <property type="evidence" value="ECO:0007669"/>
    <property type="project" value="UniProtKB-KW"/>
</dbReference>
<dbReference type="VEuPathDB" id="AmoebaDB:ACA1_184450"/>
<keyword evidence="5" id="KW-1185">Reference proteome</keyword>
<protein>
    <submittedName>
        <fullName evidence="4">3beta hydroxysteroid dehydrogenase/isomerase family protein</fullName>
    </submittedName>
</protein>
<dbReference type="GO" id="GO:0016616">
    <property type="term" value="F:oxidoreductase activity, acting on the CH-OH group of donors, NAD or NADP as acceptor"/>
    <property type="evidence" value="ECO:0007669"/>
    <property type="project" value="InterPro"/>
</dbReference>
<dbReference type="PANTHER" id="PTHR10366">
    <property type="entry name" value="NAD DEPENDENT EPIMERASE/DEHYDRATASE"/>
    <property type="match status" value="1"/>
</dbReference>
<gene>
    <name evidence="4" type="ORF">ACA1_184450</name>
</gene>
<dbReference type="Proteomes" id="UP000011083">
    <property type="component" value="Unassembled WGS sequence"/>
</dbReference>
<evidence type="ECO:0000313" key="4">
    <source>
        <dbReference type="EMBL" id="ELR21498.1"/>
    </source>
</evidence>
<evidence type="ECO:0000256" key="1">
    <source>
        <dbReference type="ARBA" id="ARBA00023002"/>
    </source>
</evidence>
<evidence type="ECO:0000259" key="3">
    <source>
        <dbReference type="Pfam" id="PF01073"/>
    </source>
</evidence>
<dbReference type="InterPro" id="IPR002225">
    <property type="entry name" value="3Beta_OHSteriod_DH/Estase"/>
</dbReference>
<dbReference type="InterPro" id="IPR036291">
    <property type="entry name" value="NAD(P)-bd_dom_sf"/>
</dbReference>
<dbReference type="Pfam" id="PF01073">
    <property type="entry name" value="3Beta_HSD"/>
    <property type="match status" value="1"/>
</dbReference>
<feature type="chain" id="PRO_5003990886" evidence="2">
    <location>
        <begin position="28"/>
        <end position="410"/>
    </location>
</feature>
<organism evidence="4 5">
    <name type="scientific">Acanthamoeba castellanii (strain ATCC 30010 / Neff)</name>
    <dbReference type="NCBI Taxonomy" id="1257118"/>
    <lineage>
        <taxon>Eukaryota</taxon>
        <taxon>Amoebozoa</taxon>
        <taxon>Discosea</taxon>
        <taxon>Longamoebia</taxon>
        <taxon>Centramoebida</taxon>
        <taxon>Acanthamoebidae</taxon>
        <taxon>Acanthamoeba</taxon>
    </lineage>
</organism>
<dbReference type="GO" id="GO:0006694">
    <property type="term" value="P:steroid biosynthetic process"/>
    <property type="evidence" value="ECO:0007669"/>
    <property type="project" value="InterPro"/>
</dbReference>
<dbReference type="RefSeq" id="XP_004346042.1">
    <property type="nucleotide sequence ID" value="XM_004345992.1"/>
</dbReference>
<dbReference type="Gene3D" id="3.40.50.720">
    <property type="entry name" value="NAD(P)-binding Rossmann-like Domain"/>
    <property type="match status" value="1"/>
</dbReference>
<feature type="domain" description="3-beta hydroxysteroid dehydrogenase/isomerase" evidence="3">
    <location>
        <begin position="58"/>
        <end position="319"/>
    </location>
</feature>
<dbReference type="AlphaFoldDB" id="L8H9V0"/>
<dbReference type="KEGG" id="acan:ACA1_184450"/>
<evidence type="ECO:0000313" key="5">
    <source>
        <dbReference type="Proteomes" id="UP000011083"/>
    </source>
</evidence>
<dbReference type="GeneID" id="14922393"/>
<proteinExistence type="predicted"/>
<evidence type="ECO:0000256" key="2">
    <source>
        <dbReference type="SAM" id="SignalP"/>
    </source>
</evidence>
<dbReference type="EMBL" id="KB007904">
    <property type="protein sequence ID" value="ELR21498.1"/>
    <property type="molecule type" value="Genomic_DNA"/>
</dbReference>
<dbReference type="SUPFAM" id="SSF51735">
    <property type="entry name" value="NAD(P)-binding Rossmann-fold domains"/>
    <property type="match status" value="1"/>
</dbReference>
<dbReference type="OrthoDB" id="18155at2759"/>
<dbReference type="InterPro" id="IPR050425">
    <property type="entry name" value="NAD(P)_dehydrat-like"/>
</dbReference>
<feature type="signal peptide" evidence="2">
    <location>
        <begin position="1"/>
        <end position="27"/>
    </location>
</feature>
<keyword evidence="2" id="KW-0732">Signal</keyword>
<name>L8H9V0_ACACF</name>